<reference evidence="9 10" key="1">
    <citation type="submission" date="2017-06" db="EMBL/GenBank/DDBJ databases">
        <authorList>
            <person name="Kim H.J."/>
            <person name="Triplett B.A."/>
        </authorList>
    </citation>
    <scope>NUCLEOTIDE SEQUENCE [LARGE SCALE GENOMIC DNA]</scope>
    <source>
        <strain evidence="9 10">DSM 13116</strain>
    </source>
</reference>
<dbReference type="Gene3D" id="3.30.70.270">
    <property type="match status" value="1"/>
</dbReference>
<dbReference type="Gene3D" id="3.30.450.20">
    <property type="entry name" value="PAS domain"/>
    <property type="match status" value="1"/>
</dbReference>
<organism evidence="9 10">
    <name type="scientific">Humidesulfovibrio mexicanus</name>
    <dbReference type="NCBI Taxonomy" id="147047"/>
    <lineage>
        <taxon>Bacteria</taxon>
        <taxon>Pseudomonadati</taxon>
        <taxon>Thermodesulfobacteriota</taxon>
        <taxon>Desulfovibrionia</taxon>
        <taxon>Desulfovibrionales</taxon>
        <taxon>Desulfovibrionaceae</taxon>
        <taxon>Humidesulfovibrio</taxon>
    </lineage>
</organism>
<evidence type="ECO:0000256" key="6">
    <source>
        <dbReference type="ARBA" id="ARBA00023136"/>
    </source>
</evidence>
<dbReference type="GO" id="GO:0005886">
    <property type="term" value="C:plasma membrane"/>
    <property type="evidence" value="ECO:0007669"/>
    <property type="project" value="UniProtKB-SubCell"/>
</dbReference>
<dbReference type="InterPro" id="IPR000160">
    <property type="entry name" value="GGDEF_dom"/>
</dbReference>
<dbReference type="InterPro" id="IPR043128">
    <property type="entry name" value="Rev_trsase/Diguanyl_cyclase"/>
</dbReference>
<evidence type="ECO:0000256" key="1">
    <source>
        <dbReference type="ARBA" id="ARBA00004651"/>
    </source>
</evidence>
<sequence>MSQMALPRKRPVLLLVSLFLALGFLGTTLVSYHVSRQAIRDSILTQELPLTSDNVYSEILKDLVRPVFVASMMASDTFLRDWTLDGERDQTRLTRYLREVMGRYGAFTAFFVSDKSGNYYHPSGVLKRVNSLENRDAWYYRVRAMKEPYEINVDPDMANRDLLTIFINYRVLDYKGEFLGAAGVGLTVEAVRSAIGLYQARFDRRISFVDPQGRILLAGDKAAYPDSNIHFVEGLRELAPALLSQKSGSYEYVRDGATHLLNVRYIPELKWFLFVEKTEDSALEGIRRTLYVNLAVCALVTLLVVWITGVAITRYQRRVEEMATTDKLTGLLNRQALDVLFQQSLSLAKRSGDPLCVVLADLDHFKDINDRHGHMAGDQALRRTAALLRQTLRASDVISRWGGEEFLMVFKGCDRDAAAALAEKLRVSLERDPELAIVAPEGVTLSLGVAQYAPGESVESLVGRADAALYQAKQQGRNRVVLA</sequence>
<dbReference type="Pfam" id="PF00990">
    <property type="entry name" value="GGDEF"/>
    <property type="match status" value="1"/>
</dbReference>
<dbReference type="GO" id="GO:0043709">
    <property type="term" value="P:cell adhesion involved in single-species biofilm formation"/>
    <property type="evidence" value="ECO:0007669"/>
    <property type="project" value="TreeGrafter"/>
</dbReference>
<evidence type="ECO:0000256" key="7">
    <source>
        <dbReference type="SAM" id="Phobius"/>
    </source>
</evidence>
<dbReference type="GO" id="GO:1902201">
    <property type="term" value="P:negative regulation of bacterial-type flagellum-dependent cell motility"/>
    <property type="evidence" value="ECO:0007669"/>
    <property type="project" value="TreeGrafter"/>
</dbReference>
<dbReference type="Pfam" id="PF02743">
    <property type="entry name" value="dCache_1"/>
    <property type="match status" value="1"/>
</dbReference>
<feature type="transmembrane region" description="Helical" evidence="7">
    <location>
        <begin position="290"/>
        <end position="312"/>
    </location>
</feature>
<feature type="domain" description="GGDEF" evidence="8">
    <location>
        <begin position="353"/>
        <end position="483"/>
    </location>
</feature>
<dbReference type="FunFam" id="3.30.70.270:FF:000001">
    <property type="entry name" value="Diguanylate cyclase domain protein"/>
    <property type="match status" value="1"/>
</dbReference>
<dbReference type="EC" id="2.7.7.65" evidence="2"/>
<keyword evidence="3" id="KW-1003">Cell membrane</keyword>
<evidence type="ECO:0000256" key="3">
    <source>
        <dbReference type="ARBA" id="ARBA00022475"/>
    </source>
</evidence>
<dbReference type="Proteomes" id="UP000198324">
    <property type="component" value="Unassembled WGS sequence"/>
</dbReference>
<keyword evidence="10" id="KW-1185">Reference proteome</keyword>
<keyword evidence="4 7" id="KW-0812">Transmembrane</keyword>
<dbReference type="RefSeq" id="WP_218819329.1">
    <property type="nucleotide sequence ID" value="NZ_FZOC01000001.1"/>
</dbReference>
<dbReference type="PANTHER" id="PTHR45138">
    <property type="entry name" value="REGULATORY COMPONENTS OF SENSORY TRANSDUCTION SYSTEM"/>
    <property type="match status" value="1"/>
</dbReference>
<dbReference type="InterPro" id="IPR050469">
    <property type="entry name" value="Diguanylate_Cyclase"/>
</dbReference>
<dbReference type="PANTHER" id="PTHR45138:SF26">
    <property type="entry name" value="DIGUANYLATE CYCLASE"/>
    <property type="match status" value="1"/>
</dbReference>
<dbReference type="NCBIfam" id="TIGR00254">
    <property type="entry name" value="GGDEF"/>
    <property type="match status" value="1"/>
</dbReference>
<protein>
    <recommendedName>
        <fullName evidence="2">diguanylate cyclase</fullName>
        <ecNumber evidence="2">2.7.7.65</ecNumber>
    </recommendedName>
</protein>
<evidence type="ECO:0000256" key="4">
    <source>
        <dbReference type="ARBA" id="ARBA00022692"/>
    </source>
</evidence>
<evidence type="ECO:0000256" key="5">
    <source>
        <dbReference type="ARBA" id="ARBA00022989"/>
    </source>
</evidence>
<dbReference type="AlphaFoldDB" id="A0A238YAL2"/>
<evidence type="ECO:0000256" key="2">
    <source>
        <dbReference type="ARBA" id="ARBA00012528"/>
    </source>
</evidence>
<dbReference type="InterPro" id="IPR029787">
    <property type="entry name" value="Nucleotide_cyclase"/>
</dbReference>
<dbReference type="CDD" id="cd18773">
    <property type="entry name" value="PDC1_HK_sensor"/>
    <property type="match status" value="1"/>
</dbReference>
<proteinExistence type="predicted"/>
<dbReference type="SMART" id="SM00267">
    <property type="entry name" value="GGDEF"/>
    <property type="match status" value="1"/>
</dbReference>
<dbReference type="SUPFAM" id="SSF55073">
    <property type="entry name" value="Nucleotide cyclase"/>
    <property type="match status" value="1"/>
</dbReference>
<name>A0A238YAL2_9BACT</name>
<keyword evidence="5 7" id="KW-1133">Transmembrane helix</keyword>
<evidence type="ECO:0000313" key="9">
    <source>
        <dbReference type="EMBL" id="SNR67634.1"/>
    </source>
</evidence>
<dbReference type="PROSITE" id="PS50887">
    <property type="entry name" value="GGDEF"/>
    <property type="match status" value="1"/>
</dbReference>
<comment type="subcellular location">
    <subcellularLocation>
        <location evidence="1">Cell membrane</location>
        <topology evidence="1">Multi-pass membrane protein</topology>
    </subcellularLocation>
</comment>
<accession>A0A238YAL2</accession>
<dbReference type="EMBL" id="FZOC01000001">
    <property type="protein sequence ID" value="SNR67634.1"/>
    <property type="molecule type" value="Genomic_DNA"/>
</dbReference>
<dbReference type="CDD" id="cd01949">
    <property type="entry name" value="GGDEF"/>
    <property type="match status" value="1"/>
</dbReference>
<dbReference type="GO" id="GO:0052621">
    <property type="term" value="F:diguanylate cyclase activity"/>
    <property type="evidence" value="ECO:0007669"/>
    <property type="project" value="UniProtKB-EC"/>
</dbReference>
<gene>
    <name evidence="9" type="ORF">SAMN04488503_0795</name>
</gene>
<evidence type="ECO:0000313" key="10">
    <source>
        <dbReference type="Proteomes" id="UP000198324"/>
    </source>
</evidence>
<evidence type="ECO:0000259" key="8">
    <source>
        <dbReference type="PROSITE" id="PS50887"/>
    </source>
</evidence>
<dbReference type="InterPro" id="IPR033479">
    <property type="entry name" value="dCache_1"/>
</dbReference>
<keyword evidence="6 7" id="KW-0472">Membrane</keyword>